<evidence type="ECO:0000313" key="1">
    <source>
        <dbReference type="EMBL" id="TEB23055.1"/>
    </source>
</evidence>
<reference evidence="1 2" key="1">
    <citation type="journal article" date="2019" name="Nat. Ecol. Evol.">
        <title>Megaphylogeny resolves global patterns of mushroom evolution.</title>
        <authorList>
            <person name="Varga T."/>
            <person name="Krizsan K."/>
            <person name="Foldi C."/>
            <person name="Dima B."/>
            <person name="Sanchez-Garcia M."/>
            <person name="Sanchez-Ramirez S."/>
            <person name="Szollosi G.J."/>
            <person name="Szarkandi J.G."/>
            <person name="Papp V."/>
            <person name="Albert L."/>
            <person name="Andreopoulos W."/>
            <person name="Angelini C."/>
            <person name="Antonin V."/>
            <person name="Barry K.W."/>
            <person name="Bougher N.L."/>
            <person name="Buchanan P."/>
            <person name="Buyck B."/>
            <person name="Bense V."/>
            <person name="Catcheside P."/>
            <person name="Chovatia M."/>
            <person name="Cooper J."/>
            <person name="Damon W."/>
            <person name="Desjardin D."/>
            <person name="Finy P."/>
            <person name="Geml J."/>
            <person name="Haridas S."/>
            <person name="Hughes K."/>
            <person name="Justo A."/>
            <person name="Karasinski D."/>
            <person name="Kautmanova I."/>
            <person name="Kiss B."/>
            <person name="Kocsube S."/>
            <person name="Kotiranta H."/>
            <person name="LaButti K.M."/>
            <person name="Lechner B.E."/>
            <person name="Liimatainen K."/>
            <person name="Lipzen A."/>
            <person name="Lukacs Z."/>
            <person name="Mihaltcheva S."/>
            <person name="Morgado L.N."/>
            <person name="Niskanen T."/>
            <person name="Noordeloos M.E."/>
            <person name="Ohm R.A."/>
            <person name="Ortiz-Santana B."/>
            <person name="Ovrebo C."/>
            <person name="Racz N."/>
            <person name="Riley R."/>
            <person name="Savchenko A."/>
            <person name="Shiryaev A."/>
            <person name="Soop K."/>
            <person name="Spirin V."/>
            <person name="Szebenyi C."/>
            <person name="Tomsovsky M."/>
            <person name="Tulloss R.E."/>
            <person name="Uehling J."/>
            <person name="Grigoriev I.V."/>
            <person name="Vagvolgyi C."/>
            <person name="Papp T."/>
            <person name="Martin F.M."/>
            <person name="Miettinen O."/>
            <person name="Hibbett D.S."/>
            <person name="Nagy L.G."/>
        </authorList>
    </citation>
    <scope>NUCLEOTIDE SEQUENCE [LARGE SCALE GENOMIC DNA]</scope>
    <source>
        <strain evidence="1 2">FP101781</strain>
    </source>
</reference>
<dbReference type="EMBL" id="QPFP01000082">
    <property type="protein sequence ID" value="TEB23055.1"/>
    <property type="molecule type" value="Genomic_DNA"/>
</dbReference>
<gene>
    <name evidence="1" type="ORF">FA13DRAFT_1457678</name>
</gene>
<organism evidence="1 2">
    <name type="scientific">Coprinellus micaceus</name>
    <name type="common">Glistening ink-cap mushroom</name>
    <name type="synonym">Coprinus micaceus</name>
    <dbReference type="NCBI Taxonomy" id="71717"/>
    <lineage>
        <taxon>Eukaryota</taxon>
        <taxon>Fungi</taxon>
        <taxon>Dikarya</taxon>
        <taxon>Basidiomycota</taxon>
        <taxon>Agaricomycotina</taxon>
        <taxon>Agaricomycetes</taxon>
        <taxon>Agaricomycetidae</taxon>
        <taxon>Agaricales</taxon>
        <taxon>Agaricineae</taxon>
        <taxon>Psathyrellaceae</taxon>
        <taxon>Coprinellus</taxon>
    </lineage>
</organism>
<protein>
    <submittedName>
        <fullName evidence="1">Uncharacterized protein</fullName>
    </submittedName>
</protein>
<sequence>MMASFGSLYTPACPNNWPTAVMNGPPLRLKTWQRRRANLRSCREDGCPVSCALRKDGELSSFTSFRAFSTRIFTSFVRASQGLPARLTGRDLSSVFAITRWPTRIGLGFTFTFFGHAAAILEFPSCPSPCYKTQHCGLSSCFVKATGYRNYKLLDPKTPLHDMPLFPKRHPTCSGRS</sequence>
<dbReference type="Proteomes" id="UP000298030">
    <property type="component" value="Unassembled WGS sequence"/>
</dbReference>
<accession>A0A4Y7SMI7</accession>
<dbReference type="AlphaFoldDB" id="A0A4Y7SMI7"/>
<keyword evidence="2" id="KW-1185">Reference proteome</keyword>
<evidence type="ECO:0000313" key="2">
    <source>
        <dbReference type="Proteomes" id="UP000298030"/>
    </source>
</evidence>
<proteinExistence type="predicted"/>
<comment type="caution">
    <text evidence="1">The sequence shown here is derived from an EMBL/GenBank/DDBJ whole genome shotgun (WGS) entry which is preliminary data.</text>
</comment>
<name>A0A4Y7SMI7_COPMI</name>